<sequence length="84" mass="8847">MQCRGSGHTYHGILDSDLDLTTPALALGLLVTNPGVIKLPRNKQDGASYSALHQFSLPLDFGRSIGKKQNSGGPSSQVAEISLV</sequence>
<name>A0A8X8VYC6_SALSN</name>
<keyword evidence="2" id="KW-1185">Reference proteome</keyword>
<gene>
    <name evidence="1" type="ORF">SASPL_155660</name>
</gene>
<proteinExistence type="predicted"/>
<dbReference type="EMBL" id="PNBA02000076">
    <property type="protein sequence ID" value="KAG6384526.1"/>
    <property type="molecule type" value="Genomic_DNA"/>
</dbReference>
<evidence type="ECO:0000313" key="2">
    <source>
        <dbReference type="Proteomes" id="UP000298416"/>
    </source>
</evidence>
<protein>
    <submittedName>
        <fullName evidence="1">Uncharacterized protein</fullName>
    </submittedName>
</protein>
<accession>A0A8X8VYC6</accession>
<dbReference type="Proteomes" id="UP000298416">
    <property type="component" value="Unassembled WGS sequence"/>
</dbReference>
<organism evidence="1">
    <name type="scientific">Salvia splendens</name>
    <name type="common">Scarlet sage</name>
    <dbReference type="NCBI Taxonomy" id="180675"/>
    <lineage>
        <taxon>Eukaryota</taxon>
        <taxon>Viridiplantae</taxon>
        <taxon>Streptophyta</taxon>
        <taxon>Embryophyta</taxon>
        <taxon>Tracheophyta</taxon>
        <taxon>Spermatophyta</taxon>
        <taxon>Magnoliopsida</taxon>
        <taxon>eudicotyledons</taxon>
        <taxon>Gunneridae</taxon>
        <taxon>Pentapetalae</taxon>
        <taxon>asterids</taxon>
        <taxon>lamiids</taxon>
        <taxon>Lamiales</taxon>
        <taxon>Lamiaceae</taxon>
        <taxon>Nepetoideae</taxon>
        <taxon>Mentheae</taxon>
        <taxon>Salviinae</taxon>
        <taxon>Salvia</taxon>
        <taxon>Salvia subgen. Calosphace</taxon>
        <taxon>core Calosphace</taxon>
    </lineage>
</organism>
<reference evidence="1" key="2">
    <citation type="submission" date="2020-08" db="EMBL/GenBank/DDBJ databases">
        <title>Plant Genome Project.</title>
        <authorList>
            <person name="Zhang R.-G."/>
        </authorList>
    </citation>
    <scope>NUCLEOTIDE SEQUENCE</scope>
    <source>
        <strain evidence="1">Huo1</strain>
        <tissue evidence="1">Leaf</tissue>
    </source>
</reference>
<reference evidence="1" key="1">
    <citation type="submission" date="2018-01" db="EMBL/GenBank/DDBJ databases">
        <authorList>
            <person name="Mao J.F."/>
        </authorList>
    </citation>
    <scope>NUCLEOTIDE SEQUENCE</scope>
    <source>
        <strain evidence="1">Huo1</strain>
        <tissue evidence="1">Leaf</tissue>
    </source>
</reference>
<dbReference type="AlphaFoldDB" id="A0A8X8VYC6"/>
<comment type="caution">
    <text evidence="1">The sequence shown here is derived from an EMBL/GenBank/DDBJ whole genome shotgun (WGS) entry which is preliminary data.</text>
</comment>
<evidence type="ECO:0000313" key="1">
    <source>
        <dbReference type="EMBL" id="KAG6384526.1"/>
    </source>
</evidence>